<proteinExistence type="predicted"/>
<dbReference type="EMBL" id="LR797252">
    <property type="protein sequence ID" value="CAB4197057.1"/>
    <property type="molecule type" value="Genomic_DNA"/>
</dbReference>
<name>A0A6J5RRZ7_9CAUD</name>
<organism evidence="1">
    <name type="scientific">uncultured Caudovirales phage</name>
    <dbReference type="NCBI Taxonomy" id="2100421"/>
    <lineage>
        <taxon>Viruses</taxon>
        <taxon>Duplodnaviria</taxon>
        <taxon>Heunggongvirae</taxon>
        <taxon>Uroviricota</taxon>
        <taxon>Caudoviricetes</taxon>
        <taxon>Peduoviridae</taxon>
        <taxon>Maltschvirus</taxon>
        <taxon>Maltschvirus maltsch</taxon>
    </lineage>
</organism>
<reference evidence="1" key="1">
    <citation type="submission" date="2020-05" db="EMBL/GenBank/DDBJ databases">
        <authorList>
            <person name="Chiriac C."/>
            <person name="Salcher M."/>
            <person name="Ghai R."/>
            <person name="Kavagutti S V."/>
        </authorList>
    </citation>
    <scope>NUCLEOTIDE SEQUENCE</scope>
</reference>
<accession>A0A6J5RRZ7</accession>
<gene>
    <name evidence="1" type="ORF">UFOVP1290_577</name>
</gene>
<sequence length="105" mass="11791">MSKTNSSDPVTFPEKYAKVLKDLPEFKEIADAASTDDLKKIIVESEGNIYTIDKEKDDDTKLNAAKELVKDYSAPYRDAIKVQTTKVKYALFLLEGQGVDLDNKD</sequence>
<evidence type="ECO:0000313" key="1">
    <source>
        <dbReference type="EMBL" id="CAB4197057.1"/>
    </source>
</evidence>
<protein>
    <submittedName>
        <fullName evidence="1">Uncharacterized protein</fullName>
    </submittedName>
</protein>